<reference evidence="5" key="1">
    <citation type="submission" date="2022-07" db="EMBL/GenBank/DDBJ databases">
        <authorList>
            <person name="Criscuolo A."/>
        </authorList>
    </citation>
    <scope>NUCLEOTIDE SEQUENCE</scope>
    <source>
        <strain evidence="5">CIP103197</strain>
    </source>
</reference>
<dbReference type="PROSITE" id="PS50887">
    <property type="entry name" value="GGDEF"/>
    <property type="match status" value="1"/>
</dbReference>
<evidence type="ECO:0000259" key="4">
    <source>
        <dbReference type="PROSITE" id="PS50887"/>
    </source>
</evidence>
<dbReference type="FunFam" id="3.30.70.270:FF:000001">
    <property type="entry name" value="Diguanylate cyclase domain protein"/>
    <property type="match status" value="1"/>
</dbReference>
<dbReference type="SUPFAM" id="SSF55785">
    <property type="entry name" value="PYP-like sensor domain (PAS domain)"/>
    <property type="match status" value="1"/>
</dbReference>
<accession>A0A9W4QRF5</accession>
<name>A0A9W4QRF5_PSEHA</name>
<dbReference type="Gene3D" id="3.30.70.270">
    <property type="match status" value="1"/>
</dbReference>
<dbReference type="EC" id="2.7.7.65" evidence="2"/>
<protein>
    <recommendedName>
        <fullName evidence="2">diguanylate cyclase</fullName>
        <ecNumber evidence="2">2.7.7.65</ecNumber>
    </recommendedName>
</protein>
<dbReference type="RefSeq" id="WP_008112020.1">
    <property type="nucleotide sequence ID" value="NZ_CAMAPB010000001.1"/>
</dbReference>
<dbReference type="InterPro" id="IPR029787">
    <property type="entry name" value="Nucleotide_cyclase"/>
</dbReference>
<dbReference type="GO" id="GO:0005886">
    <property type="term" value="C:plasma membrane"/>
    <property type="evidence" value="ECO:0007669"/>
    <property type="project" value="TreeGrafter"/>
</dbReference>
<dbReference type="NCBIfam" id="TIGR00254">
    <property type="entry name" value="GGDEF"/>
    <property type="match status" value="1"/>
</dbReference>
<dbReference type="InterPro" id="IPR000014">
    <property type="entry name" value="PAS"/>
</dbReference>
<comment type="cofactor">
    <cofactor evidence="1">
        <name>Mg(2+)</name>
        <dbReference type="ChEBI" id="CHEBI:18420"/>
    </cofactor>
</comment>
<dbReference type="InterPro" id="IPR035965">
    <property type="entry name" value="PAS-like_dom_sf"/>
</dbReference>
<dbReference type="PANTHER" id="PTHR45138">
    <property type="entry name" value="REGULATORY COMPONENTS OF SENSORY TRANSDUCTION SYSTEM"/>
    <property type="match status" value="1"/>
</dbReference>
<evidence type="ECO:0000256" key="1">
    <source>
        <dbReference type="ARBA" id="ARBA00001946"/>
    </source>
</evidence>
<keyword evidence="6" id="KW-1185">Reference proteome</keyword>
<sequence>MNYASQAQKVKSYIVELSTKVQRDDCLVAEQLPHNFKESAYKLFYQTIRVPRPYRFEEPNPILALFRLIEHSLDFINPFQQVILKQLEKWWLEWHFVATMNASLEMKHVEQQRFVSSATEHPMRKHELSHYAKLFTILPLPVCNVCMVTGDILKLNQRFVDVFGYTIDDIPNLKQWWKVAYPEPSYRESAQTMWGESLAQANKNNDDIPANDYQIVCKDGSKVIMQVSGISVESEFIAVFNDATERLKTQEILSDMAFLDSLTKIANRRRFDEKLHAEFKKLIKVNTQLSMIIIDIDNFKKFNDRYGHIAGDKCLHSVAQKLAETVSRPEDFVARYGGEEFVVLLPQTDNQGALFIAEQIQKSIEDLAIAHEDSFTGFLSVSMGVHTVKHGEKTNHVDFFKATDSALYYAKRQGRNCIALGRHE</sequence>
<dbReference type="SMART" id="SM00267">
    <property type="entry name" value="GGDEF"/>
    <property type="match status" value="1"/>
</dbReference>
<evidence type="ECO:0000313" key="6">
    <source>
        <dbReference type="Proteomes" id="UP001152447"/>
    </source>
</evidence>
<dbReference type="Gene3D" id="3.30.450.20">
    <property type="entry name" value="PAS domain"/>
    <property type="match status" value="1"/>
</dbReference>
<dbReference type="InterPro" id="IPR043128">
    <property type="entry name" value="Rev_trsase/Diguanyl_cyclase"/>
</dbReference>
<dbReference type="Proteomes" id="UP001152447">
    <property type="component" value="Unassembled WGS sequence"/>
</dbReference>
<evidence type="ECO:0000256" key="2">
    <source>
        <dbReference type="ARBA" id="ARBA00012528"/>
    </source>
</evidence>
<dbReference type="GO" id="GO:1902201">
    <property type="term" value="P:negative regulation of bacterial-type flagellum-dependent cell motility"/>
    <property type="evidence" value="ECO:0007669"/>
    <property type="project" value="TreeGrafter"/>
</dbReference>
<evidence type="ECO:0000313" key="5">
    <source>
        <dbReference type="EMBL" id="CAH9049911.1"/>
    </source>
</evidence>
<proteinExistence type="predicted"/>
<dbReference type="CDD" id="cd01949">
    <property type="entry name" value="GGDEF"/>
    <property type="match status" value="1"/>
</dbReference>
<comment type="caution">
    <text evidence="5">The sequence shown here is derived from an EMBL/GenBank/DDBJ whole genome shotgun (WGS) entry which is preliminary data.</text>
</comment>
<dbReference type="GO" id="GO:0052621">
    <property type="term" value="F:diguanylate cyclase activity"/>
    <property type="evidence" value="ECO:0007669"/>
    <property type="project" value="UniProtKB-EC"/>
</dbReference>
<evidence type="ECO:0000256" key="3">
    <source>
        <dbReference type="ARBA" id="ARBA00034247"/>
    </source>
</evidence>
<dbReference type="InterPro" id="IPR000160">
    <property type="entry name" value="GGDEF_dom"/>
</dbReference>
<comment type="catalytic activity">
    <reaction evidence="3">
        <text>2 GTP = 3',3'-c-di-GMP + 2 diphosphate</text>
        <dbReference type="Rhea" id="RHEA:24898"/>
        <dbReference type="ChEBI" id="CHEBI:33019"/>
        <dbReference type="ChEBI" id="CHEBI:37565"/>
        <dbReference type="ChEBI" id="CHEBI:58805"/>
        <dbReference type="EC" id="2.7.7.65"/>
    </reaction>
</comment>
<dbReference type="Pfam" id="PF00990">
    <property type="entry name" value="GGDEF"/>
    <property type="match status" value="1"/>
</dbReference>
<dbReference type="SUPFAM" id="SSF55073">
    <property type="entry name" value="Nucleotide cyclase"/>
    <property type="match status" value="1"/>
</dbReference>
<dbReference type="PANTHER" id="PTHR45138:SF9">
    <property type="entry name" value="DIGUANYLATE CYCLASE DGCM-RELATED"/>
    <property type="match status" value="1"/>
</dbReference>
<organism evidence="5 6">
    <name type="scientific">Pseudoalteromonas haloplanktis</name>
    <name type="common">Alteromonas haloplanktis</name>
    <dbReference type="NCBI Taxonomy" id="228"/>
    <lineage>
        <taxon>Bacteria</taxon>
        <taxon>Pseudomonadati</taxon>
        <taxon>Pseudomonadota</taxon>
        <taxon>Gammaproteobacteria</taxon>
        <taxon>Alteromonadales</taxon>
        <taxon>Pseudoalteromonadaceae</taxon>
        <taxon>Pseudoalteromonas</taxon>
    </lineage>
</organism>
<dbReference type="NCBIfam" id="TIGR00229">
    <property type="entry name" value="sensory_box"/>
    <property type="match status" value="1"/>
</dbReference>
<dbReference type="AlphaFoldDB" id="A0A9W4QRF5"/>
<dbReference type="InterPro" id="IPR050469">
    <property type="entry name" value="Diguanylate_Cyclase"/>
</dbReference>
<dbReference type="EMBL" id="CAMAPB010000001">
    <property type="protein sequence ID" value="CAH9049911.1"/>
    <property type="molecule type" value="Genomic_DNA"/>
</dbReference>
<gene>
    <name evidence="5" type="ORF">PSEHALCIP103_00077</name>
</gene>
<dbReference type="GO" id="GO:0043709">
    <property type="term" value="P:cell adhesion involved in single-species biofilm formation"/>
    <property type="evidence" value="ECO:0007669"/>
    <property type="project" value="TreeGrafter"/>
</dbReference>
<feature type="domain" description="GGDEF" evidence="4">
    <location>
        <begin position="287"/>
        <end position="423"/>
    </location>
</feature>